<gene>
    <name evidence="3" type="ORF">LSH36_208g04077</name>
</gene>
<sequence length="303" mass="34444">MVVMVRALTFLLISVSCTLGEENITSFCSVEQVVNCTEGLDTLGKEIAPLYNINELDLLCRKWQKVRPCLDDVAMTCATEKINGTEARKTFEGIVARKRAEQAASEWIKGYDYLCYEGKAGYPVVRECMSGSRNLTLLTEECYKTYENRTWWLDPDEPVNTHRFCKAAKIFFDCLKKFGNEECGKEFTDWIWDYQEELWSSHLHHIECLVGNEFSAGEIFIVSICGAATVVCIVLSILSFVYKPESKIEDKKRITKKRATIAAGESNLSFLEEIGECSTDPLKSTPVRRVTKSRKRSVELSEL</sequence>
<name>A0AAD9N5Y1_9ANNE</name>
<protein>
    <submittedName>
        <fullName evidence="3">Uncharacterized protein</fullName>
    </submittedName>
</protein>
<reference evidence="3" key="1">
    <citation type="journal article" date="2023" name="Mol. Biol. Evol.">
        <title>Third-Generation Sequencing Reveals the Adaptive Role of the Epigenome in Three Deep-Sea Polychaetes.</title>
        <authorList>
            <person name="Perez M."/>
            <person name="Aroh O."/>
            <person name="Sun Y."/>
            <person name="Lan Y."/>
            <person name="Juniper S.K."/>
            <person name="Young C.R."/>
            <person name="Angers B."/>
            <person name="Qian P.Y."/>
        </authorList>
    </citation>
    <scope>NUCLEOTIDE SEQUENCE</scope>
    <source>
        <strain evidence="3">P08H-3</strain>
    </source>
</reference>
<evidence type="ECO:0000256" key="2">
    <source>
        <dbReference type="SAM" id="SignalP"/>
    </source>
</evidence>
<dbReference type="Proteomes" id="UP001208570">
    <property type="component" value="Unassembled WGS sequence"/>
</dbReference>
<evidence type="ECO:0000256" key="1">
    <source>
        <dbReference type="SAM" id="Phobius"/>
    </source>
</evidence>
<evidence type="ECO:0000313" key="4">
    <source>
        <dbReference type="Proteomes" id="UP001208570"/>
    </source>
</evidence>
<keyword evidence="1" id="KW-1133">Transmembrane helix</keyword>
<proteinExistence type="predicted"/>
<organism evidence="3 4">
    <name type="scientific">Paralvinella palmiformis</name>
    <dbReference type="NCBI Taxonomy" id="53620"/>
    <lineage>
        <taxon>Eukaryota</taxon>
        <taxon>Metazoa</taxon>
        <taxon>Spiralia</taxon>
        <taxon>Lophotrochozoa</taxon>
        <taxon>Annelida</taxon>
        <taxon>Polychaeta</taxon>
        <taxon>Sedentaria</taxon>
        <taxon>Canalipalpata</taxon>
        <taxon>Terebellida</taxon>
        <taxon>Terebelliformia</taxon>
        <taxon>Alvinellidae</taxon>
        <taxon>Paralvinella</taxon>
    </lineage>
</organism>
<feature type="signal peptide" evidence="2">
    <location>
        <begin position="1"/>
        <end position="20"/>
    </location>
</feature>
<feature type="transmembrane region" description="Helical" evidence="1">
    <location>
        <begin position="219"/>
        <end position="242"/>
    </location>
</feature>
<dbReference type="EMBL" id="JAODUP010000208">
    <property type="protein sequence ID" value="KAK2156653.1"/>
    <property type="molecule type" value="Genomic_DNA"/>
</dbReference>
<feature type="chain" id="PRO_5042122003" evidence="2">
    <location>
        <begin position="21"/>
        <end position="303"/>
    </location>
</feature>
<keyword evidence="4" id="KW-1185">Reference proteome</keyword>
<dbReference type="AlphaFoldDB" id="A0AAD9N5Y1"/>
<keyword evidence="1" id="KW-0472">Membrane</keyword>
<dbReference type="PROSITE" id="PS51257">
    <property type="entry name" value="PROKAR_LIPOPROTEIN"/>
    <property type="match status" value="1"/>
</dbReference>
<evidence type="ECO:0000313" key="3">
    <source>
        <dbReference type="EMBL" id="KAK2156653.1"/>
    </source>
</evidence>
<keyword evidence="1" id="KW-0812">Transmembrane</keyword>
<comment type="caution">
    <text evidence="3">The sequence shown here is derived from an EMBL/GenBank/DDBJ whole genome shotgun (WGS) entry which is preliminary data.</text>
</comment>
<keyword evidence="2" id="KW-0732">Signal</keyword>
<accession>A0AAD9N5Y1</accession>